<proteinExistence type="inferred from homology"/>
<dbReference type="EMBL" id="QAMZ01000056">
    <property type="protein sequence ID" value="PWL51455.1"/>
    <property type="molecule type" value="Genomic_DNA"/>
</dbReference>
<dbReference type="RefSeq" id="WP_027637763.1">
    <property type="nucleotide sequence ID" value="NZ_BAAACD010000008.1"/>
</dbReference>
<evidence type="ECO:0000256" key="1">
    <source>
        <dbReference type="ARBA" id="ARBA00044755"/>
    </source>
</evidence>
<sequence length="261" mass="27720">MDNNLMDIKISGSSTMPGGKYRDVKISGAGKIQGNVECECVKVSGAATIAGDALVVNDIKVSGKCTLKGHVKAGEVKVSGSLSVEQDLTASALKISGSTRVNGQCNVEEILISGSLSATEVNGKRINVAGSLKTSGDVEADFIKFNGKFNIENLLSGDEIIINPSNKCYAKEIGGQNIRIERYENNGGIISSFFGLSLAFGKVSAQLIEGDNIVLEYTDADIVRGKNVVIGRGCNINKVEYTNEYKLKDDGKVENAEQIFL</sequence>
<dbReference type="PANTHER" id="PTHR35024">
    <property type="entry name" value="HYPOTHETICAL CYTOSOLIC PROTEIN"/>
    <property type="match status" value="1"/>
</dbReference>
<protein>
    <submittedName>
        <fullName evidence="2">Polymer-forming cytoskeletal protein</fullName>
    </submittedName>
</protein>
<dbReference type="GeneID" id="90546084"/>
<reference evidence="2 5" key="2">
    <citation type="submission" date="2018-03" db="EMBL/GenBank/DDBJ databases">
        <title>The uncultured portion of the human microbiome is neutrally assembled.</title>
        <authorList>
            <person name="Jeraldo P."/>
            <person name="Boardman L."/>
            <person name="White B.A."/>
            <person name="Nelson H."/>
            <person name="Goldenfeld N."/>
            <person name="Chia N."/>
        </authorList>
    </citation>
    <scope>NUCLEOTIDE SEQUENCE [LARGE SCALE GENOMIC DNA]</scope>
    <source>
        <strain evidence="2">CIM:MAG 903</strain>
    </source>
</reference>
<evidence type="ECO:0000313" key="2">
    <source>
        <dbReference type="EMBL" id="PWL51455.1"/>
    </source>
</evidence>
<dbReference type="PANTHER" id="PTHR35024:SF4">
    <property type="entry name" value="POLYMER-FORMING CYTOSKELETAL PROTEIN"/>
    <property type="match status" value="1"/>
</dbReference>
<keyword evidence="4" id="KW-1185">Reference proteome</keyword>
<dbReference type="EMBL" id="FOOE01000008">
    <property type="protein sequence ID" value="SFF73388.1"/>
    <property type="molecule type" value="Genomic_DNA"/>
</dbReference>
<dbReference type="eggNOG" id="COG1664">
    <property type="taxonomic scope" value="Bacteria"/>
</dbReference>
<dbReference type="Proteomes" id="UP000182135">
    <property type="component" value="Unassembled WGS sequence"/>
</dbReference>
<dbReference type="STRING" id="1529.SAMN04487885_108105"/>
<dbReference type="AlphaFoldDB" id="A0A1I2L4B3"/>
<evidence type="ECO:0000313" key="5">
    <source>
        <dbReference type="Proteomes" id="UP000246114"/>
    </source>
</evidence>
<dbReference type="Proteomes" id="UP000246114">
    <property type="component" value="Unassembled WGS sequence"/>
</dbReference>
<accession>A0A1I2L4B3</accession>
<name>A0A1I2L4B3_9CLOT</name>
<evidence type="ECO:0000313" key="4">
    <source>
        <dbReference type="Proteomes" id="UP000182135"/>
    </source>
</evidence>
<organism evidence="3 4">
    <name type="scientific">Clostridium cadaveris</name>
    <dbReference type="NCBI Taxonomy" id="1529"/>
    <lineage>
        <taxon>Bacteria</taxon>
        <taxon>Bacillati</taxon>
        <taxon>Bacillota</taxon>
        <taxon>Clostridia</taxon>
        <taxon>Eubacteriales</taxon>
        <taxon>Clostridiaceae</taxon>
        <taxon>Clostridium</taxon>
    </lineage>
</organism>
<comment type="similarity">
    <text evidence="1">Belongs to the bactofilin family.</text>
</comment>
<dbReference type="OrthoDB" id="1730007at2"/>
<evidence type="ECO:0000313" key="3">
    <source>
        <dbReference type="EMBL" id="SFF73388.1"/>
    </source>
</evidence>
<dbReference type="InterPro" id="IPR007607">
    <property type="entry name" value="BacA/B"/>
</dbReference>
<gene>
    <name evidence="2" type="ORF">DBY38_14560</name>
    <name evidence="3" type="ORF">SAMN04487885_108105</name>
</gene>
<reference evidence="3 4" key="1">
    <citation type="submission" date="2016-10" db="EMBL/GenBank/DDBJ databases">
        <authorList>
            <person name="de Groot N.N."/>
        </authorList>
    </citation>
    <scope>NUCLEOTIDE SEQUENCE [LARGE SCALE GENOMIC DNA]</scope>
    <source>
        <strain evidence="3 4">NLAE-zl-G419</strain>
    </source>
</reference>